<dbReference type="PANTHER" id="PTHR32385">
    <property type="entry name" value="MANNOSYL PHOSPHORYLINOSITOL CERAMIDE SYNTHASE"/>
    <property type="match status" value="1"/>
</dbReference>
<dbReference type="EMBL" id="JARJBC010000008">
    <property type="protein sequence ID" value="MDF3290587.1"/>
    <property type="molecule type" value="Genomic_DNA"/>
</dbReference>
<dbReference type="InterPro" id="IPR051706">
    <property type="entry name" value="Glycosyltransferase_domain"/>
</dbReference>
<reference evidence="3 4" key="1">
    <citation type="submission" date="2023-03" db="EMBL/GenBank/DDBJ databases">
        <title>Draft genome sequence of Streptomyces sp. RB6PN23 isolated from peat swamp forest in Thailand.</title>
        <authorList>
            <person name="Klaysubun C."/>
            <person name="Duangmal K."/>
        </authorList>
    </citation>
    <scope>NUCLEOTIDE SEQUENCE [LARGE SCALE GENOMIC DNA]</scope>
    <source>
        <strain evidence="3 4">RB6PN23</strain>
    </source>
</reference>
<dbReference type="Gene3D" id="3.90.550.20">
    <property type="match status" value="1"/>
</dbReference>
<dbReference type="Pfam" id="PF04488">
    <property type="entry name" value="Gly_transf_sug"/>
    <property type="match status" value="1"/>
</dbReference>
<gene>
    <name evidence="3" type="ORF">P3G67_15285</name>
</gene>
<feature type="compositionally biased region" description="Basic and acidic residues" evidence="2">
    <location>
        <begin position="1"/>
        <end position="10"/>
    </location>
</feature>
<accession>A0ABT5ZLB5</accession>
<dbReference type="PANTHER" id="PTHR32385:SF15">
    <property type="entry name" value="INOSITOL PHOSPHOCERAMIDE MANNOSYLTRANSFERASE 1"/>
    <property type="match status" value="1"/>
</dbReference>
<sequence>MHARHDERAGRSPVPPRQASGRGGAVASASSHLAMLQRAAGNAAVTRSLRRGSAALTLPLQRTESATAVRDRPAGQEQGPALGVAHPFTNEPIGALAEDGVITSYLLDAVARGRVDQAKVIVGRLPELDPEHGRERALRFRRTIEEAASTSLGPQEKQPIPPLVHFFWIGRKMGRTALANIHQWADRAANTGWKIWIWTDGATDWGGWFGKKPWDRGEIEKKDVTTALDQRVAGAYRRAVQAGAYPTASDLARYSILHRYGGVYADVDLGVGRVRLGHDVPRLSAADVPVLGPHLRDRKNRSAALGDAGFVDGPDRTEGDRTAAAAEHLYGIGAYGNQFFAAQRGSAVMDRMLDHTARRTADADEDALKDGAAMLTGPYALWNVLQEYARTRTGLADLKQEDLAHLQPDGASGLHRGISWLTEESENQEYEHG</sequence>
<dbReference type="InterPro" id="IPR029044">
    <property type="entry name" value="Nucleotide-diphossugar_trans"/>
</dbReference>
<dbReference type="Proteomes" id="UP001216579">
    <property type="component" value="Unassembled WGS sequence"/>
</dbReference>
<evidence type="ECO:0000256" key="1">
    <source>
        <dbReference type="ARBA" id="ARBA00022679"/>
    </source>
</evidence>
<evidence type="ECO:0000313" key="3">
    <source>
        <dbReference type="EMBL" id="MDF3290587.1"/>
    </source>
</evidence>
<proteinExistence type="predicted"/>
<dbReference type="SUPFAM" id="SSF53448">
    <property type="entry name" value="Nucleotide-diphospho-sugar transferases"/>
    <property type="match status" value="1"/>
</dbReference>
<evidence type="ECO:0000256" key="2">
    <source>
        <dbReference type="SAM" id="MobiDB-lite"/>
    </source>
</evidence>
<dbReference type="InterPro" id="IPR007577">
    <property type="entry name" value="GlycoTrfase_DXD_sugar-bd_CS"/>
</dbReference>
<comment type="caution">
    <text evidence="3">The sequence shown here is derived from an EMBL/GenBank/DDBJ whole genome shotgun (WGS) entry which is preliminary data.</text>
</comment>
<name>A0ABT5ZLB5_9ACTN</name>
<protein>
    <submittedName>
        <fullName evidence="3">Glycosyltransferase</fullName>
    </submittedName>
</protein>
<keyword evidence="1" id="KW-0808">Transferase</keyword>
<keyword evidence="4" id="KW-1185">Reference proteome</keyword>
<feature type="region of interest" description="Disordered" evidence="2">
    <location>
        <begin position="1"/>
        <end position="30"/>
    </location>
</feature>
<dbReference type="RefSeq" id="WP_276093980.1">
    <property type="nucleotide sequence ID" value="NZ_JARJBC010000008.1"/>
</dbReference>
<evidence type="ECO:0000313" key="4">
    <source>
        <dbReference type="Proteomes" id="UP001216579"/>
    </source>
</evidence>
<organism evidence="3 4">
    <name type="scientific">Streptomyces silvisoli</name>
    <dbReference type="NCBI Taxonomy" id="3034235"/>
    <lineage>
        <taxon>Bacteria</taxon>
        <taxon>Bacillati</taxon>
        <taxon>Actinomycetota</taxon>
        <taxon>Actinomycetes</taxon>
        <taxon>Kitasatosporales</taxon>
        <taxon>Streptomycetaceae</taxon>
        <taxon>Streptomyces</taxon>
    </lineage>
</organism>